<feature type="transmembrane region" description="Helical" evidence="2">
    <location>
        <begin position="84"/>
        <end position="101"/>
    </location>
</feature>
<evidence type="ECO:0000256" key="1">
    <source>
        <dbReference type="SAM" id="MobiDB-lite"/>
    </source>
</evidence>
<dbReference type="RefSeq" id="WP_157105177.1">
    <property type="nucleotide sequence ID" value="NZ_JAAXOM010000017.1"/>
</dbReference>
<feature type="transmembrane region" description="Helical" evidence="2">
    <location>
        <begin position="153"/>
        <end position="170"/>
    </location>
</feature>
<feature type="transmembrane region" description="Helical" evidence="2">
    <location>
        <begin position="113"/>
        <end position="133"/>
    </location>
</feature>
<dbReference type="Proteomes" id="UP000572007">
    <property type="component" value="Unassembled WGS sequence"/>
</dbReference>
<keyword evidence="2" id="KW-0472">Membrane</keyword>
<dbReference type="InterPro" id="IPR018719">
    <property type="entry name" value="DUF2243_membrane"/>
</dbReference>
<proteinExistence type="predicted"/>
<sequence>MHGKTERGALMSSSENTVPDRESAAENRPSGWSVPGARTSLVAGILLATAVFTIVDETILHLLLHWHHFYDRSTPGVAMLSDGLFQAVGVVALVASGYLYADLRRRGVWRPLWQATGFFLALGVIGLVDEVLIHKLLNWHQIHYGDEVWKYDAGAGVCIVASLLVGGVLLRRSLRSPDGGIRLDLGGSKGLDVPDSTR</sequence>
<gene>
    <name evidence="3" type="ORF">HGA10_30635</name>
</gene>
<evidence type="ECO:0000313" key="4">
    <source>
        <dbReference type="Proteomes" id="UP000572007"/>
    </source>
</evidence>
<evidence type="ECO:0000256" key="2">
    <source>
        <dbReference type="SAM" id="Phobius"/>
    </source>
</evidence>
<evidence type="ECO:0000313" key="3">
    <source>
        <dbReference type="EMBL" id="NKX91646.1"/>
    </source>
</evidence>
<protein>
    <submittedName>
        <fullName evidence="3">DUF2243 domain-containing protein</fullName>
    </submittedName>
</protein>
<dbReference type="AlphaFoldDB" id="A0A846WG49"/>
<reference evidence="3 4" key="1">
    <citation type="submission" date="2020-04" db="EMBL/GenBank/DDBJ databases">
        <title>MicrobeNet Type strains.</title>
        <authorList>
            <person name="Nicholson A.C."/>
        </authorList>
    </citation>
    <scope>NUCLEOTIDE SEQUENCE [LARGE SCALE GENOMIC DNA]</scope>
    <source>
        <strain evidence="3 4">DSM 44960</strain>
    </source>
</reference>
<dbReference type="Pfam" id="PF10002">
    <property type="entry name" value="DUF2243"/>
    <property type="match status" value="1"/>
</dbReference>
<feature type="transmembrane region" description="Helical" evidence="2">
    <location>
        <begin position="41"/>
        <end position="64"/>
    </location>
</feature>
<keyword evidence="2" id="KW-1133">Transmembrane helix</keyword>
<feature type="region of interest" description="Disordered" evidence="1">
    <location>
        <begin position="1"/>
        <end position="32"/>
    </location>
</feature>
<dbReference type="EMBL" id="JAAXOM010000017">
    <property type="protein sequence ID" value="NKX91646.1"/>
    <property type="molecule type" value="Genomic_DNA"/>
</dbReference>
<keyword evidence="2" id="KW-0812">Transmembrane</keyword>
<keyword evidence="4" id="KW-1185">Reference proteome</keyword>
<organism evidence="3 4">
    <name type="scientific">Nocardia coubleae</name>
    <dbReference type="NCBI Taxonomy" id="356147"/>
    <lineage>
        <taxon>Bacteria</taxon>
        <taxon>Bacillati</taxon>
        <taxon>Actinomycetota</taxon>
        <taxon>Actinomycetes</taxon>
        <taxon>Mycobacteriales</taxon>
        <taxon>Nocardiaceae</taxon>
        <taxon>Nocardia</taxon>
    </lineage>
</organism>
<name>A0A846WG49_9NOCA</name>
<accession>A0A846WG49</accession>
<comment type="caution">
    <text evidence="3">The sequence shown here is derived from an EMBL/GenBank/DDBJ whole genome shotgun (WGS) entry which is preliminary data.</text>
</comment>